<sequence>MRKCLSRPTKKQGRQSAIESLFKATHNPITAIIENSSSTQSSKLQKQNSISGYPIQIQVEEYNDCTISRDRPATICVDKIEQNLGTAALALERPRKSCLFKNQNTFLGKFLQL</sequence>
<dbReference type="AlphaFoldDB" id="A0AAW1UGE2"/>
<reference evidence="1 2" key="1">
    <citation type="submission" date="2023-03" db="EMBL/GenBank/DDBJ databases">
        <title>Genome insight into feeding habits of ladybird beetles.</title>
        <authorList>
            <person name="Li H.-S."/>
            <person name="Huang Y.-H."/>
            <person name="Pang H."/>
        </authorList>
    </citation>
    <scope>NUCLEOTIDE SEQUENCE [LARGE SCALE GENOMIC DNA]</scope>
    <source>
        <strain evidence="1">SYSU_2023b</strain>
        <tissue evidence="1">Whole body</tissue>
    </source>
</reference>
<keyword evidence="2" id="KW-1185">Reference proteome</keyword>
<name>A0AAW1UGE2_9CUCU</name>
<gene>
    <name evidence="1" type="ORF">WA026_016476</name>
</gene>
<comment type="caution">
    <text evidence="1">The sequence shown here is derived from an EMBL/GenBank/DDBJ whole genome shotgun (WGS) entry which is preliminary data.</text>
</comment>
<organism evidence="1 2">
    <name type="scientific">Henosepilachna vigintioctopunctata</name>
    <dbReference type="NCBI Taxonomy" id="420089"/>
    <lineage>
        <taxon>Eukaryota</taxon>
        <taxon>Metazoa</taxon>
        <taxon>Ecdysozoa</taxon>
        <taxon>Arthropoda</taxon>
        <taxon>Hexapoda</taxon>
        <taxon>Insecta</taxon>
        <taxon>Pterygota</taxon>
        <taxon>Neoptera</taxon>
        <taxon>Endopterygota</taxon>
        <taxon>Coleoptera</taxon>
        <taxon>Polyphaga</taxon>
        <taxon>Cucujiformia</taxon>
        <taxon>Coccinelloidea</taxon>
        <taxon>Coccinellidae</taxon>
        <taxon>Epilachninae</taxon>
        <taxon>Epilachnini</taxon>
        <taxon>Henosepilachna</taxon>
    </lineage>
</organism>
<evidence type="ECO:0000313" key="2">
    <source>
        <dbReference type="Proteomes" id="UP001431783"/>
    </source>
</evidence>
<protein>
    <submittedName>
        <fullName evidence="1">Uncharacterized protein</fullName>
    </submittedName>
</protein>
<dbReference type="EMBL" id="JARQZJ010000069">
    <property type="protein sequence ID" value="KAK9881605.1"/>
    <property type="molecule type" value="Genomic_DNA"/>
</dbReference>
<accession>A0AAW1UGE2</accession>
<proteinExistence type="predicted"/>
<dbReference type="Proteomes" id="UP001431783">
    <property type="component" value="Unassembled WGS sequence"/>
</dbReference>
<evidence type="ECO:0000313" key="1">
    <source>
        <dbReference type="EMBL" id="KAK9881605.1"/>
    </source>
</evidence>